<evidence type="ECO:0000256" key="1">
    <source>
        <dbReference type="ARBA" id="ARBA00004141"/>
    </source>
</evidence>
<protein>
    <submittedName>
        <fullName evidence="7">Calcium/sodium antiporter</fullName>
    </submittedName>
</protein>
<name>A0A7K4HN32_9EURY</name>
<evidence type="ECO:0000313" key="7">
    <source>
        <dbReference type="EMBL" id="NVO66664.1"/>
    </source>
</evidence>
<dbReference type="EMBL" id="JABXWR010000001">
    <property type="protein sequence ID" value="NVO66664.1"/>
    <property type="molecule type" value="Genomic_DNA"/>
</dbReference>
<sequence length="304" mass="30875">MILEVILFLAGIALLIKGADLFVGGGSGLAARFGVSPAIIGFTVIAFGTSLPEFVVSVNAVIANDTGIALGNVLGSNIANIALVLALCAFIRPALVSGGMANLRETALMLAATGVFCLCALRGVLDLPAGLVMLAAFAVILFVMTRGGGAIAEGVIPSHGRRDILLTIGGLAAVVIGSQLVIDGAVAIAGFFQIPTLVIGLSIVAVGTSLPELATSLVAIMKGEDGISVGNLLGSNIFNLLFVMGIGALIRPVPVANLTDTLIVAAFSVAVIPLFLGSDRWTRIWAVGLMAAYAVYIAFIFGMI</sequence>
<dbReference type="RefSeq" id="WP_176788337.1">
    <property type="nucleotide sequence ID" value="NZ_JABXWR010000001.1"/>
</dbReference>
<keyword evidence="2 5" id="KW-0812">Transmembrane</keyword>
<dbReference type="Gene3D" id="1.20.1420.30">
    <property type="entry name" value="NCX, central ion-binding region"/>
    <property type="match status" value="1"/>
</dbReference>
<evidence type="ECO:0000256" key="3">
    <source>
        <dbReference type="ARBA" id="ARBA00022989"/>
    </source>
</evidence>
<organism evidence="7 8">
    <name type="scientific">Methanofollis tationis</name>
    <dbReference type="NCBI Taxonomy" id="81417"/>
    <lineage>
        <taxon>Archaea</taxon>
        <taxon>Methanobacteriati</taxon>
        <taxon>Methanobacteriota</taxon>
        <taxon>Stenosarchaea group</taxon>
        <taxon>Methanomicrobia</taxon>
        <taxon>Methanomicrobiales</taxon>
        <taxon>Methanomicrobiaceae</taxon>
        <taxon>Methanofollis</taxon>
    </lineage>
</organism>
<feature type="transmembrane region" description="Helical" evidence="5">
    <location>
        <begin position="232"/>
        <end position="250"/>
    </location>
</feature>
<dbReference type="Proteomes" id="UP000570823">
    <property type="component" value="Unassembled WGS sequence"/>
</dbReference>
<feature type="transmembrane region" description="Helical" evidence="5">
    <location>
        <begin position="6"/>
        <end position="31"/>
    </location>
</feature>
<feature type="transmembrane region" description="Helical" evidence="5">
    <location>
        <begin position="131"/>
        <end position="152"/>
    </location>
</feature>
<feature type="transmembrane region" description="Helical" evidence="5">
    <location>
        <begin position="198"/>
        <end position="220"/>
    </location>
</feature>
<keyword evidence="3 5" id="KW-1133">Transmembrane helix</keyword>
<feature type="transmembrane region" description="Helical" evidence="5">
    <location>
        <begin position="256"/>
        <end position="277"/>
    </location>
</feature>
<dbReference type="GO" id="GO:0006874">
    <property type="term" value="P:intracellular calcium ion homeostasis"/>
    <property type="evidence" value="ECO:0007669"/>
    <property type="project" value="TreeGrafter"/>
</dbReference>
<dbReference type="OrthoDB" id="142185at2157"/>
<dbReference type="GO" id="GO:0005262">
    <property type="term" value="F:calcium channel activity"/>
    <property type="evidence" value="ECO:0007669"/>
    <property type="project" value="TreeGrafter"/>
</dbReference>
<feature type="transmembrane region" description="Helical" evidence="5">
    <location>
        <begin position="74"/>
        <end position="95"/>
    </location>
</feature>
<feature type="transmembrane region" description="Helical" evidence="5">
    <location>
        <begin position="164"/>
        <end position="192"/>
    </location>
</feature>
<dbReference type="PANTHER" id="PTHR10846">
    <property type="entry name" value="SODIUM/POTASSIUM/CALCIUM EXCHANGER"/>
    <property type="match status" value="1"/>
</dbReference>
<dbReference type="InterPro" id="IPR004481">
    <property type="entry name" value="K/Na/Ca-exchanger"/>
</dbReference>
<keyword evidence="8" id="KW-1185">Reference proteome</keyword>
<dbReference type="PANTHER" id="PTHR10846:SF8">
    <property type="entry name" value="INNER MEMBRANE PROTEIN YRBG"/>
    <property type="match status" value="1"/>
</dbReference>
<dbReference type="Pfam" id="PF01699">
    <property type="entry name" value="Na_Ca_ex"/>
    <property type="match status" value="2"/>
</dbReference>
<feature type="transmembrane region" description="Helical" evidence="5">
    <location>
        <begin position="284"/>
        <end position="303"/>
    </location>
</feature>
<evidence type="ECO:0000256" key="5">
    <source>
        <dbReference type="SAM" id="Phobius"/>
    </source>
</evidence>
<reference evidence="7 8" key="1">
    <citation type="submission" date="2020-06" db="EMBL/GenBank/DDBJ databases">
        <title>Methanofollis fontis sp. nov., a methanogen isolated from marine sediments near a cold seep at Four-Way Closure Ridge offshore southwestern Taiwan.</title>
        <authorList>
            <person name="Chen S.-C."/>
            <person name="Teng N.-H."/>
            <person name="Lin Y.-S."/>
            <person name="Lai M.-C."/>
            <person name="Chen H.-H."/>
            <person name="Wang C.-C."/>
        </authorList>
    </citation>
    <scope>NUCLEOTIDE SEQUENCE [LARGE SCALE GENOMIC DNA]</scope>
    <source>
        <strain evidence="7 8">DSM 2702</strain>
    </source>
</reference>
<feature type="transmembrane region" description="Helical" evidence="5">
    <location>
        <begin position="38"/>
        <end position="62"/>
    </location>
</feature>
<dbReference type="GO" id="GO:0008273">
    <property type="term" value="F:calcium, potassium:sodium antiporter activity"/>
    <property type="evidence" value="ECO:0007669"/>
    <property type="project" value="TreeGrafter"/>
</dbReference>
<feature type="domain" description="Sodium/calcium exchanger membrane region" evidence="6">
    <location>
        <begin position="164"/>
        <end position="301"/>
    </location>
</feature>
<feature type="domain" description="Sodium/calcium exchanger membrane region" evidence="6">
    <location>
        <begin position="5"/>
        <end position="145"/>
    </location>
</feature>
<gene>
    <name evidence="7" type="ORF">HWN36_04915</name>
</gene>
<dbReference type="InterPro" id="IPR004837">
    <property type="entry name" value="NaCa_Exmemb"/>
</dbReference>
<evidence type="ECO:0000256" key="4">
    <source>
        <dbReference type="ARBA" id="ARBA00023136"/>
    </source>
</evidence>
<evidence type="ECO:0000259" key="6">
    <source>
        <dbReference type="Pfam" id="PF01699"/>
    </source>
</evidence>
<comment type="subcellular location">
    <subcellularLocation>
        <location evidence="1">Membrane</location>
        <topology evidence="1">Multi-pass membrane protein</topology>
    </subcellularLocation>
</comment>
<dbReference type="GO" id="GO:0005886">
    <property type="term" value="C:plasma membrane"/>
    <property type="evidence" value="ECO:0007669"/>
    <property type="project" value="TreeGrafter"/>
</dbReference>
<evidence type="ECO:0000256" key="2">
    <source>
        <dbReference type="ARBA" id="ARBA00022692"/>
    </source>
</evidence>
<dbReference type="NCBIfam" id="TIGR00367">
    <property type="entry name" value="calcium/sodium antiporter"/>
    <property type="match status" value="1"/>
</dbReference>
<dbReference type="AlphaFoldDB" id="A0A7K4HN32"/>
<feature type="transmembrane region" description="Helical" evidence="5">
    <location>
        <begin position="107"/>
        <end position="125"/>
    </location>
</feature>
<keyword evidence="4 5" id="KW-0472">Membrane</keyword>
<accession>A0A7K4HN32</accession>
<evidence type="ECO:0000313" key="8">
    <source>
        <dbReference type="Proteomes" id="UP000570823"/>
    </source>
</evidence>
<comment type="caution">
    <text evidence="7">The sequence shown here is derived from an EMBL/GenBank/DDBJ whole genome shotgun (WGS) entry which is preliminary data.</text>
</comment>
<proteinExistence type="predicted"/>
<dbReference type="InterPro" id="IPR044880">
    <property type="entry name" value="NCX_ion-bd_dom_sf"/>
</dbReference>